<feature type="non-terminal residue" evidence="1">
    <location>
        <position position="1"/>
    </location>
</feature>
<dbReference type="InterPro" id="IPR010382">
    <property type="entry name" value="DUF977"/>
</dbReference>
<evidence type="ECO:0008006" key="3">
    <source>
        <dbReference type="Google" id="ProtNLM"/>
    </source>
</evidence>
<organism evidence="1 2">
    <name type="scientific">Escherichia coli EC1870</name>
    <dbReference type="NCBI Taxonomy" id="1005554"/>
    <lineage>
        <taxon>Bacteria</taxon>
        <taxon>Pseudomonadati</taxon>
        <taxon>Pseudomonadota</taxon>
        <taxon>Gammaproteobacteria</taxon>
        <taxon>Enterobacterales</taxon>
        <taxon>Enterobacteriaceae</taxon>
        <taxon>Escherichia</taxon>
    </lineage>
</organism>
<reference evidence="1 2" key="1">
    <citation type="submission" date="2012-06" db="EMBL/GenBank/DDBJ databases">
        <title>Genomic anatomy of Escherichia coli O157:H7 outbreaks.</title>
        <authorList>
            <person name="Eppinger M."/>
            <person name="Daugherty S."/>
            <person name="Agrawal S."/>
            <person name="Galens K."/>
            <person name="Tallon L."/>
            <person name="Shefchek K."/>
            <person name="Parankush S."/>
            <person name="Cebula T.A."/>
            <person name="Feng P."/>
            <person name="Soderlund R."/>
            <person name="Mammel M.K."/>
            <person name="DebRoy C."/>
            <person name="Dudley E.G."/>
            <person name="Tarr P.I."/>
            <person name="Fraser-Liggett C."/>
            <person name="Ravel J."/>
        </authorList>
    </citation>
    <scope>NUCLEOTIDE SEQUENCE [LARGE SCALE GENOMIC DNA]</scope>
    <source>
        <strain evidence="1 2">EC1870</strain>
    </source>
</reference>
<proteinExistence type="predicted"/>
<sequence length="36" mass="4349">RRYDRQQNIICGECRKSEVMLRVLAFYQGNFQEAIL</sequence>
<evidence type="ECO:0000313" key="2">
    <source>
        <dbReference type="Proteomes" id="UP000006789"/>
    </source>
</evidence>
<dbReference type="EMBL" id="AMVG01000271">
    <property type="protein sequence ID" value="EKJ46216.1"/>
    <property type="molecule type" value="Genomic_DNA"/>
</dbReference>
<protein>
    <recommendedName>
        <fullName evidence="3">DUF977 family protein</fullName>
    </recommendedName>
</protein>
<gene>
    <name evidence="1" type="ORF">ECEC1870_1773</name>
</gene>
<dbReference type="RefSeq" id="WP_000307923.1">
    <property type="nucleotide sequence ID" value="NZ_JH944993.1"/>
</dbReference>
<dbReference type="AlphaFoldDB" id="A0AAV3HCR6"/>
<dbReference type="Pfam" id="PF06163">
    <property type="entry name" value="DUF977"/>
    <property type="match status" value="1"/>
</dbReference>
<evidence type="ECO:0000313" key="1">
    <source>
        <dbReference type="EMBL" id="EKJ46216.1"/>
    </source>
</evidence>
<name>A0AAV3HCR6_ECOLX</name>
<accession>A0AAV3HCR6</accession>
<comment type="caution">
    <text evidence="1">The sequence shown here is derived from an EMBL/GenBank/DDBJ whole genome shotgun (WGS) entry which is preliminary data.</text>
</comment>
<dbReference type="Proteomes" id="UP000006789">
    <property type="component" value="Unassembled WGS sequence"/>
</dbReference>